<feature type="domain" description="Tryptophan synthase beta chain-like PALP" evidence="2">
    <location>
        <begin position="4"/>
        <end position="289"/>
    </location>
</feature>
<evidence type="ECO:0000313" key="4">
    <source>
        <dbReference type="Proteomes" id="UP001320972"/>
    </source>
</evidence>
<dbReference type="Gene3D" id="3.40.50.1100">
    <property type="match status" value="2"/>
</dbReference>
<accession>A0ABT2QG09</accession>
<dbReference type="PROSITE" id="PS00901">
    <property type="entry name" value="CYS_SYNTHASE"/>
    <property type="match status" value="1"/>
</dbReference>
<dbReference type="SUPFAM" id="SSF53686">
    <property type="entry name" value="Tryptophan synthase beta subunit-like PLP-dependent enzymes"/>
    <property type="match status" value="1"/>
</dbReference>
<dbReference type="Proteomes" id="UP001320972">
    <property type="component" value="Unassembled WGS sequence"/>
</dbReference>
<reference evidence="3 4" key="1">
    <citation type="submission" date="2022-09" db="EMBL/GenBank/DDBJ databases">
        <title>Enrichment on poylsaccharides allowed isolation of novel metabolic and taxonomic groups of Haloarchaea.</title>
        <authorList>
            <person name="Sorokin D.Y."/>
            <person name="Elcheninov A.G."/>
            <person name="Khizhniak T.V."/>
            <person name="Kolganova T.V."/>
            <person name="Kublanov I.V."/>
        </authorList>
    </citation>
    <scope>NUCLEOTIDE SEQUENCE [LARGE SCALE GENOMIC DNA]</scope>
    <source>
        <strain evidence="3 4">AArc-m2/3/4</strain>
    </source>
</reference>
<organism evidence="3 4">
    <name type="scientific">Natronoglomus mannanivorans</name>
    <dbReference type="NCBI Taxonomy" id="2979990"/>
    <lineage>
        <taxon>Archaea</taxon>
        <taxon>Methanobacteriati</taxon>
        <taxon>Methanobacteriota</taxon>
        <taxon>Stenosarchaea group</taxon>
        <taxon>Halobacteria</taxon>
        <taxon>Halobacteriales</taxon>
        <taxon>Natrialbaceae</taxon>
        <taxon>Natronoglomus</taxon>
    </lineage>
</organism>
<comment type="caution">
    <text evidence="3">The sequence shown here is derived from an EMBL/GenBank/DDBJ whole genome shotgun (WGS) entry which is preliminary data.</text>
</comment>
<dbReference type="InterPro" id="IPR036052">
    <property type="entry name" value="TrpB-like_PALP_sf"/>
</dbReference>
<sequence>MLAAIGETPIVPYEDPAIDGSIHVKCEFDNPTGSMKDRIAYGMITELESEGVLSPGELIVEASSGNTAGAVALVANRLGYEAVITAPDGTSPQKLGYVEAFGAELVSCPDVDADDERHYRATAERIADERGGVLLDQYSNQANPAVHAAWTGPELTDQCPEVTHVVAPMGTGGTMSGIAKHVKAYDDSVTTVGVDAVQSNISTAFSGAESGPYETAVEGLGQDEKLPTMWFDYVDEVRSVSDEAAFAHARRGAREGGLLVGPSSGAALSVAREIASVDSDAVVVTIACDGGEQYFDTVFDDEWLAERGVDVD</sequence>
<name>A0ABT2QG09_9EURY</name>
<dbReference type="PANTHER" id="PTHR10314">
    <property type="entry name" value="CYSTATHIONINE BETA-SYNTHASE"/>
    <property type="match status" value="1"/>
</dbReference>
<gene>
    <name evidence="3" type="ORF">OB955_14060</name>
</gene>
<comment type="cofactor">
    <cofactor evidence="1">
        <name>pyridoxal 5'-phosphate</name>
        <dbReference type="ChEBI" id="CHEBI:597326"/>
    </cofactor>
</comment>
<dbReference type="InterPro" id="IPR050214">
    <property type="entry name" value="Cys_Synth/Cystath_Beta-Synth"/>
</dbReference>
<evidence type="ECO:0000256" key="1">
    <source>
        <dbReference type="ARBA" id="ARBA00001933"/>
    </source>
</evidence>
<dbReference type="InterPro" id="IPR001216">
    <property type="entry name" value="P-phosphate_BS"/>
</dbReference>
<protein>
    <submittedName>
        <fullName evidence="3">Cysteine synthase family protein</fullName>
    </submittedName>
</protein>
<evidence type="ECO:0000313" key="3">
    <source>
        <dbReference type="EMBL" id="MCU4973859.1"/>
    </source>
</evidence>
<dbReference type="InterPro" id="IPR001926">
    <property type="entry name" value="TrpB-like_PALP"/>
</dbReference>
<dbReference type="CDD" id="cd01561">
    <property type="entry name" value="CBS_like"/>
    <property type="match status" value="1"/>
</dbReference>
<dbReference type="EMBL" id="JAOPKB010000008">
    <property type="protein sequence ID" value="MCU4973859.1"/>
    <property type="molecule type" value="Genomic_DNA"/>
</dbReference>
<proteinExistence type="predicted"/>
<dbReference type="Pfam" id="PF00291">
    <property type="entry name" value="PALP"/>
    <property type="match status" value="1"/>
</dbReference>
<keyword evidence="4" id="KW-1185">Reference proteome</keyword>
<evidence type="ECO:0000259" key="2">
    <source>
        <dbReference type="Pfam" id="PF00291"/>
    </source>
</evidence>